<evidence type="ECO:0000256" key="6">
    <source>
        <dbReference type="RuleBase" id="RU365089"/>
    </source>
</evidence>
<gene>
    <name evidence="7" type="ORF">ENR23_14770</name>
</gene>
<dbReference type="PANTHER" id="PTHR33217:SF5">
    <property type="entry name" value="MUTATOR FAMILY TRANSPOSASE"/>
    <property type="match status" value="1"/>
</dbReference>
<sequence length="245" mass="27421">MDLYDVEVSPILISHVTPAVLEEVRAWQSRPLDAVHPIRHPDVIHLKLRTRGAVQNQAVDVALGINLDGQQDLPGLRVGETEGGRFWLDVLTELRNRGVRDVLIACVDGLKGLPGAIENLFPQAQVQLCIVHMVPNSLRDVSWKERNAIALALRTIHAAPTAEAAEQALEAFARRWDRRFPSMSKSWRGNCQRVIPFFAHPPEIRKVIHTTNAIESINASLRKVTPKRGVFPSPDSVRKVLYRPS</sequence>
<dbReference type="AlphaFoldDB" id="A0A832I499"/>
<dbReference type="PANTHER" id="PTHR33217">
    <property type="entry name" value="TRANSPOSASE FOR INSERTION SEQUENCE ELEMENT IS1081"/>
    <property type="match status" value="1"/>
</dbReference>
<comment type="caution">
    <text evidence="7">The sequence shown here is derived from an EMBL/GenBank/DDBJ whole genome shotgun (WGS) entry which is preliminary data.</text>
</comment>
<keyword evidence="6" id="KW-0814">Transposable element</keyword>
<protein>
    <recommendedName>
        <fullName evidence="6">Mutator family transposase</fullName>
    </recommendedName>
</protein>
<dbReference type="GO" id="GO:0006313">
    <property type="term" value="P:DNA transposition"/>
    <property type="evidence" value="ECO:0007669"/>
    <property type="project" value="UniProtKB-UniRule"/>
</dbReference>
<keyword evidence="4 6" id="KW-0238">DNA-binding</keyword>
<dbReference type="NCBIfam" id="NF033543">
    <property type="entry name" value="transpos_IS256"/>
    <property type="match status" value="1"/>
</dbReference>
<keyword evidence="5 6" id="KW-0233">DNA recombination</keyword>
<dbReference type="GO" id="GO:0004803">
    <property type="term" value="F:transposase activity"/>
    <property type="evidence" value="ECO:0007669"/>
    <property type="project" value="UniProtKB-UniRule"/>
</dbReference>
<name>A0A832I499_UNCEI</name>
<evidence type="ECO:0000313" key="7">
    <source>
        <dbReference type="EMBL" id="HGZ44642.1"/>
    </source>
</evidence>
<evidence type="ECO:0000256" key="1">
    <source>
        <dbReference type="ARBA" id="ARBA00002190"/>
    </source>
</evidence>
<organism evidence="7">
    <name type="scientific">Eiseniibacteriota bacterium</name>
    <dbReference type="NCBI Taxonomy" id="2212470"/>
    <lineage>
        <taxon>Bacteria</taxon>
        <taxon>Candidatus Eiseniibacteriota</taxon>
    </lineage>
</organism>
<comment type="function">
    <text evidence="1 6">Required for the transposition of the insertion element.</text>
</comment>
<dbReference type="InterPro" id="IPR001207">
    <property type="entry name" value="Transposase_mutator"/>
</dbReference>
<evidence type="ECO:0000256" key="4">
    <source>
        <dbReference type="ARBA" id="ARBA00023125"/>
    </source>
</evidence>
<reference evidence="7" key="1">
    <citation type="journal article" date="2020" name="mSystems">
        <title>Genome- and Community-Level Interaction Insights into Carbon Utilization and Element Cycling Functions of Hydrothermarchaeota in Hydrothermal Sediment.</title>
        <authorList>
            <person name="Zhou Z."/>
            <person name="Liu Y."/>
            <person name="Xu W."/>
            <person name="Pan J."/>
            <person name="Luo Z.H."/>
            <person name="Li M."/>
        </authorList>
    </citation>
    <scope>NUCLEOTIDE SEQUENCE [LARGE SCALE GENOMIC DNA]</scope>
    <source>
        <strain evidence="7">SpSt-381</strain>
    </source>
</reference>
<dbReference type="Pfam" id="PF00872">
    <property type="entry name" value="Transposase_mut"/>
    <property type="match status" value="1"/>
</dbReference>
<evidence type="ECO:0000256" key="3">
    <source>
        <dbReference type="ARBA" id="ARBA00022578"/>
    </source>
</evidence>
<dbReference type="GO" id="GO:0003677">
    <property type="term" value="F:DNA binding"/>
    <property type="evidence" value="ECO:0007669"/>
    <property type="project" value="UniProtKB-UniRule"/>
</dbReference>
<keyword evidence="3 6" id="KW-0815">Transposition</keyword>
<comment type="similarity">
    <text evidence="2 6">Belongs to the transposase mutator family.</text>
</comment>
<dbReference type="EMBL" id="DSQF01000030">
    <property type="protein sequence ID" value="HGZ44642.1"/>
    <property type="molecule type" value="Genomic_DNA"/>
</dbReference>
<evidence type="ECO:0000256" key="5">
    <source>
        <dbReference type="ARBA" id="ARBA00023172"/>
    </source>
</evidence>
<evidence type="ECO:0000256" key="2">
    <source>
        <dbReference type="ARBA" id="ARBA00010961"/>
    </source>
</evidence>
<accession>A0A832I499</accession>
<proteinExistence type="inferred from homology"/>